<dbReference type="EMBL" id="CP046172">
    <property type="protein sequence ID" value="QIS11601.1"/>
    <property type="molecule type" value="Genomic_DNA"/>
</dbReference>
<dbReference type="GO" id="GO:0003677">
    <property type="term" value="F:DNA binding"/>
    <property type="evidence" value="ECO:0007669"/>
    <property type="project" value="UniProtKB-UniRule"/>
</dbReference>
<dbReference type="RefSeq" id="WP_167474392.1">
    <property type="nucleotide sequence ID" value="NZ_CP046172.1"/>
</dbReference>
<name>A0A6G9YEE4_9NOCA</name>
<evidence type="ECO:0000256" key="2">
    <source>
        <dbReference type="PROSITE-ProRule" id="PRU01091"/>
    </source>
</evidence>
<feature type="domain" description="OmpR/PhoB-type" evidence="3">
    <location>
        <begin position="61"/>
        <end position="156"/>
    </location>
</feature>
<dbReference type="AlphaFoldDB" id="A0A6G9YEE4"/>
<dbReference type="GO" id="GO:0000160">
    <property type="term" value="P:phosphorelay signal transduction system"/>
    <property type="evidence" value="ECO:0007669"/>
    <property type="project" value="InterPro"/>
</dbReference>
<protein>
    <submittedName>
        <fullName evidence="4">Transcriptional regulator</fullName>
    </submittedName>
</protein>
<sequence>MEVIILNWPAEARERDRYKRMGVPIILVGADSAPPPGLGMLEDYVRQPIAPEDLRSRVEALETLARATIPVVDGAGVLRFGGGWLSLSAADARMMEVLVDSFQSVVSRADLIEAGWPESPPKRNAVDLRIFRLRKRIRPLGLSICTVWAKGYLLDRVPA</sequence>
<dbReference type="CDD" id="cd00383">
    <property type="entry name" value="trans_reg_C"/>
    <property type="match status" value="1"/>
</dbReference>
<dbReference type="Gene3D" id="1.10.10.10">
    <property type="entry name" value="Winged helix-like DNA-binding domain superfamily/Winged helix DNA-binding domain"/>
    <property type="match status" value="1"/>
</dbReference>
<dbReference type="SMART" id="SM00862">
    <property type="entry name" value="Trans_reg_C"/>
    <property type="match status" value="1"/>
</dbReference>
<dbReference type="InterPro" id="IPR016032">
    <property type="entry name" value="Sig_transdc_resp-reg_C-effctor"/>
</dbReference>
<feature type="DNA-binding region" description="OmpR/PhoB-type" evidence="2">
    <location>
        <begin position="61"/>
        <end position="156"/>
    </location>
</feature>
<evidence type="ECO:0000313" key="5">
    <source>
        <dbReference type="Proteomes" id="UP000503540"/>
    </source>
</evidence>
<evidence type="ECO:0000313" key="4">
    <source>
        <dbReference type="EMBL" id="QIS11601.1"/>
    </source>
</evidence>
<gene>
    <name evidence="4" type="ORF">F5544_18650</name>
</gene>
<accession>A0A6G9YEE4</accession>
<keyword evidence="1 2" id="KW-0238">DNA-binding</keyword>
<reference evidence="4 5" key="1">
    <citation type="journal article" date="2019" name="ACS Chem. Biol.">
        <title>Identification and Mobilization of a Cryptic Antibiotic Biosynthesis Gene Locus from a Human-Pathogenic Nocardia Isolate.</title>
        <authorList>
            <person name="Herisse M."/>
            <person name="Ishida K."/>
            <person name="Porter J.L."/>
            <person name="Howden B."/>
            <person name="Hertweck C."/>
            <person name="Stinear T.P."/>
            <person name="Pidot S.J."/>
        </authorList>
    </citation>
    <scope>NUCLEOTIDE SEQUENCE [LARGE SCALE GENOMIC DNA]</scope>
    <source>
        <strain evidence="4 5">AUSMDU00012717</strain>
    </source>
</reference>
<proteinExistence type="predicted"/>
<dbReference type="KEGG" id="nah:F5544_18650"/>
<organism evidence="4 5">
    <name type="scientific">Nocardia arthritidis</name>
    <dbReference type="NCBI Taxonomy" id="228602"/>
    <lineage>
        <taxon>Bacteria</taxon>
        <taxon>Bacillati</taxon>
        <taxon>Actinomycetota</taxon>
        <taxon>Actinomycetes</taxon>
        <taxon>Mycobacteriales</taxon>
        <taxon>Nocardiaceae</taxon>
        <taxon>Nocardia</taxon>
    </lineage>
</organism>
<dbReference type="SUPFAM" id="SSF46894">
    <property type="entry name" value="C-terminal effector domain of the bipartite response regulators"/>
    <property type="match status" value="1"/>
</dbReference>
<dbReference type="Pfam" id="PF00486">
    <property type="entry name" value="Trans_reg_C"/>
    <property type="match status" value="1"/>
</dbReference>
<dbReference type="InterPro" id="IPR001867">
    <property type="entry name" value="OmpR/PhoB-type_DNA-bd"/>
</dbReference>
<dbReference type="PROSITE" id="PS51755">
    <property type="entry name" value="OMPR_PHOB"/>
    <property type="match status" value="1"/>
</dbReference>
<dbReference type="InterPro" id="IPR036388">
    <property type="entry name" value="WH-like_DNA-bd_sf"/>
</dbReference>
<evidence type="ECO:0000256" key="1">
    <source>
        <dbReference type="ARBA" id="ARBA00023125"/>
    </source>
</evidence>
<dbReference type="Proteomes" id="UP000503540">
    <property type="component" value="Chromosome"/>
</dbReference>
<dbReference type="GO" id="GO:0006355">
    <property type="term" value="P:regulation of DNA-templated transcription"/>
    <property type="evidence" value="ECO:0007669"/>
    <property type="project" value="InterPro"/>
</dbReference>
<evidence type="ECO:0000259" key="3">
    <source>
        <dbReference type="PROSITE" id="PS51755"/>
    </source>
</evidence>
<keyword evidence="5" id="KW-1185">Reference proteome</keyword>